<protein>
    <submittedName>
        <fullName evidence="1">Uncharacterized protein</fullName>
    </submittedName>
</protein>
<reference evidence="1" key="1">
    <citation type="journal article" date="2023" name="Science">
        <title>Genome structures resolve the early diversification of teleost fishes.</title>
        <authorList>
            <person name="Parey E."/>
            <person name="Louis A."/>
            <person name="Montfort J."/>
            <person name="Bouchez O."/>
            <person name="Roques C."/>
            <person name="Iampietro C."/>
            <person name="Lluch J."/>
            <person name="Castinel A."/>
            <person name="Donnadieu C."/>
            <person name="Desvignes T."/>
            <person name="Floi Bucao C."/>
            <person name="Jouanno E."/>
            <person name="Wen M."/>
            <person name="Mejri S."/>
            <person name="Dirks R."/>
            <person name="Jansen H."/>
            <person name="Henkel C."/>
            <person name="Chen W.J."/>
            <person name="Zahm M."/>
            <person name="Cabau C."/>
            <person name="Klopp C."/>
            <person name="Thompson A.W."/>
            <person name="Robinson-Rechavi M."/>
            <person name="Braasch I."/>
            <person name="Lecointre G."/>
            <person name="Bobe J."/>
            <person name="Postlethwait J.H."/>
            <person name="Berthelot C."/>
            <person name="Roest Crollius H."/>
            <person name="Guiguen Y."/>
        </authorList>
    </citation>
    <scope>NUCLEOTIDE SEQUENCE</scope>
    <source>
        <strain evidence="1">WJC10195</strain>
    </source>
</reference>
<keyword evidence="2" id="KW-1185">Reference proteome</keyword>
<evidence type="ECO:0000313" key="1">
    <source>
        <dbReference type="EMBL" id="KAJ8356970.1"/>
    </source>
</evidence>
<comment type="caution">
    <text evidence="1">The sequence shown here is derived from an EMBL/GenBank/DDBJ whole genome shotgun (WGS) entry which is preliminary data.</text>
</comment>
<sequence length="231" mass="25066">MRVASRWEVHSGVGCLCMLGCCPPPPPPRKPMPVRQQEVSCTSISPSAPPLLLSHSTCHRGLERRDPLVSSELYGQYHHIKRVAKGDVERISVRIKAVAVLTDPGARGSEALQPSPRPGYCCGTRRRGFCLIPPKQLPPPSCIPAETCHRASLIPAETCHRASLSGRSHRRRWASFLPDQDVVKSCHFAGSPVTDADANDWRRPGGARGGVITATVPLFIPPVLSAQLPCQ</sequence>
<dbReference type="AlphaFoldDB" id="A0A9Q1FEV2"/>
<accession>A0A9Q1FEV2</accession>
<proteinExistence type="predicted"/>
<dbReference type="EMBL" id="JAINUF010000006">
    <property type="protein sequence ID" value="KAJ8356970.1"/>
    <property type="molecule type" value="Genomic_DNA"/>
</dbReference>
<dbReference type="Proteomes" id="UP001152622">
    <property type="component" value="Chromosome 6"/>
</dbReference>
<name>A0A9Q1FEV2_SYNKA</name>
<gene>
    <name evidence="1" type="ORF">SKAU_G00197640</name>
</gene>
<organism evidence="1 2">
    <name type="scientific">Synaphobranchus kaupii</name>
    <name type="common">Kaup's arrowtooth eel</name>
    <dbReference type="NCBI Taxonomy" id="118154"/>
    <lineage>
        <taxon>Eukaryota</taxon>
        <taxon>Metazoa</taxon>
        <taxon>Chordata</taxon>
        <taxon>Craniata</taxon>
        <taxon>Vertebrata</taxon>
        <taxon>Euteleostomi</taxon>
        <taxon>Actinopterygii</taxon>
        <taxon>Neopterygii</taxon>
        <taxon>Teleostei</taxon>
        <taxon>Anguilliformes</taxon>
        <taxon>Synaphobranchidae</taxon>
        <taxon>Synaphobranchus</taxon>
    </lineage>
</organism>
<evidence type="ECO:0000313" key="2">
    <source>
        <dbReference type="Proteomes" id="UP001152622"/>
    </source>
</evidence>